<organism evidence="2 3">
    <name type="scientific">Neobacillus notoginsengisoli</name>
    <dbReference type="NCBI Taxonomy" id="1578198"/>
    <lineage>
        <taxon>Bacteria</taxon>
        <taxon>Bacillati</taxon>
        <taxon>Bacillota</taxon>
        <taxon>Bacilli</taxon>
        <taxon>Bacillales</taxon>
        <taxon>Bacillaceae</taxon>
        <taxon>Neobacillus</taxon>
    </lineage>
</organism>
<dbReference type="GO" id="GO:0043164">
    <property type="term" value="P:Gram-negative-bacterium-type cell wall biogenesis"/>
    <property type="evidence" value="ECO:0007669"/>
    <property type="project" value="TreeGrafter"/>
</dbReference>
<gene>
    <name evidence="2" type="ORF">D1B31_05965</name>
</gene>
<accession>A0A417YXW9</accession>
<dbReference type="EMBL" id="QWEG01000003">
    <property type="protein sequence ID" value="RHW42330.1"/>
    <property type="molecule type" value="Genomic_DNA"/>
</dbReference>
<reference evidence="2 3" key="1">
    <citation type="journal article" date="2017" name="Int. J. Syst. Evol. Microbiol.">
        <title>Bacillus notoginsengisoli sp. nov., a novel bacterium isolated from the rhizosphere of Panax notoginseng.</title>
        <authorList>
            <person name="Zhang M.Y."/>
            <person name="Cheng J."/>
            <person name="Cai Y."/>
            <person name="Zhang T.Y."/>
            <person name="Wu Y.Y."/>
            <person name="Manikprabhu D."/>
            <person name="Li W.J."/>
            <person name="Zhang Y.X."/>
        </authorList>
    </citation>
    <scope>NUCLEOTIDE SEQUENCE [LARGE SCALE GENOMIC DNA]</scope>
    <source>
        <strain evidence="2 3">JCM 30743</strain>
    </source>
</reference>
<proteinExistence type="predicted"/>
<dbReference type="Proteomes" id="UP000284416">
    <property type="component" value="Unassembled WGS sequence"/>
</dbReference>
<sequence>MKKGLLLAGIAGILYIGFLHIKIIQHSKEVHSKDTEYLIVLGARVKGYVPSLALQARIEAAADYLRNNPKAIAIASGGQGPGENITEAIAIKEGLERLGVEGNRIILEDKSTSTYENISFSKKLIPKGLKKGLIVTNDFHVYRAKMIAKKYGLDLGGLPAETPRMAIVKSYAREYLAITKFYLTSVL</sequence>
<dbReference type="GO" id="GO:0005886">
    <property type="term" value="C:plasma membrane"/>
    <property type="evidence" value="ECO:0007669"/>
    <property type="project" value="TreeGrafter"/>
</dbReference>
<name>A0A417YXW9_9BACI</name>
<dbReference type="PANTHER" id="PTHR30336">
    <property type="entry name" value="INNER MEMBRANE PROTEIN, PROBABLE PERMEASE"/>
    <property type="match status" value="1"/>
</dbReference>
<dbReference type="PANTHER" id="PTHR30336:SF4">
    <property type="entry name" value="ENVELOPE BIOGENESIS FACTOR ELYC"/>
    <property type="match status" value="1"/>
</dbReference>
<dbReference type="InterPro" id="IPR014729">
    <property type="entry name" value="Rossmann-like_a/b/a_fold"/>
</dbReference>
<protein>
    <submittedName>
        <fullName evidence="2">YdcF family protein</fullName>
    </submittedName>
</protein>
<dbReference type="InterPro" id="IPR003848">
    <property type="entry name" value="DUF218"/>
</dbReference>
<dbReference type="InterPro" id="IPR051599">
    <property type="entry name" value="Cell_Envelope_Assoc"/>
</dbReference>
<dbReference type="Pfam" id="PF02698">
    <property type="entry name" value="DUF218"/>
    <property type="match status" value="1"/>
</dbReference>
<evidence type="ECO:0000313" key="2">
    <source>
        <dbReference type="EMBL" id="RHW42330.1"/>
    </source>
</evidence>
<comment type="caution">
    <text evidence="2">The sequence shown here is derived from an EMBL/GenBank/DDBJ whole genome shotgun (WGS) entry which is preliminary data.</text>
</comment>
<evidence type="ECO:0000259" key="1">
    <source>
        <dbReference type="Pfam" id="PF02698"/>
    </source>
</evidence>
<dbReference type="Gene3D" id="3.40.50.620">
    <property type="entry name" value="HUPs"/>
    <property type="match status" value="1"/>
</dbReference>
<keyword evidence="3" id="KW-1185">Reference proteome</keyword>
<dbReference type="AlphaFoldDB" id="A0A417YXW9"/>
<dbReference type="CDD" id="cd06259">
    <property type="entry name" value="YdcF-like"/>
    <property type="match status" value="1"/>
</dbReference>
<evidence type="ECO:0000313" key="3">
    <source>
        <dbReference type="Proteomes" id="UP000284416"/>
    </source>
</evidence>
<dbReference type="GO" id="GO:0000270">
    <property type="term" value="P:peptidoglycan metabolic process"/>
    <property type="evidence" value="ECO:0007669"/>
    <property type="project" value="TreeGrafter"/>
</dbReference>
<feature type="domain" description="DUF218" evidence="1">
    <location>
        <begin position="37"/>
        <end position="176"/>
    </location>
</feature>
<dbReference type="OrthoDB" id="9782395at2"/>